<dbReference type="InterPro" id="IPR008979">
    <property type="entry name" value="Galactose-bd-like_sf"/>
</dbReference>
<organism evidence="27 28">
    <name type="scientific">Ciona intestinalis</name>
    <name type="common">Transparent sea squirt</name>
    <name type="synonym">Ascidia intestinalis</name>
    <dbReference type="NCBI Taxonomy" id="7719"/>
    <lineage>
        <taxon>Eukaryota</taxon>
        <taxon>Metazoa</taxon>
        <taxon>Chordata</taxon>
        <taxon>Tunicata</taxon>
        <taxon>Ascidiacea</taxon>
        <taxon>Phlebobranchia</taxon>
        <taxon>Cionidae</taxon>
        <taxon>Ciona</taxon>
    </lineage>
</organism>
<keyword evidence="16" id="KW-0325">Glycoprotein</keyword>
<dbReference type="Gene3D" id="1.10.510.10">
    <property type="entry name" value="Transferase(Phosphotransferase) domain 1"/>
    <property type="match status" value="1"/>
</dbReference>
<dbReference type="Gene3D" id="2.60.40.10">
    <property type="entry name" value="Immunoglobulins"/>
    <property type="match status" value="2"/>
</dbReference>
<evidence type="ECO:0000256" key="7">
    <source>
        <dbReference type="ARBA" id="ARBA00022729"/>
    </source>
</evidence>
<dbReference type="InterPro" id="IPR013783">
    <property type="entry name" value="Ig-like_fold"/>
</dbReference>
<evidence type="ECO:0000256" key="1">
    <source>
        <dbReference type="ARBA" id="ARBA00004251"/>
    </source>
</evidence>
<keyword evidence="6 22" id="KW-0812">Transmembrane</keyword>
<dbReference type="InterPro" id="IPR008266">
    <property type="entry name" value="Tyr_kinase_AS"/>
</dbReference>
<dbReference type="SUPFAM" id="SSF57184">
    <property type="entry name" value="Growth factor receptor domain"/>
    <property type="match status" value="1"/>
</dbReference>
<feature type="domain" description="Fibronectin type-III" evidence="25">
    <location>
        <begin position="509"/>
        <end position="612"/>
    </location>
</feature>
<dbReference type="AlphaFoldDB" id="F6YLC8"/>
<evidence type="ECO:0000259" key="25">
    <source>
        <dbReference type="PROSITE" id="PS50853"/>
    </source>
</evidence>
<dbReference type="Pfam" id="PF00041">
    <property type="entry name" value="fn3"/>
    <property type="match status" value="1"/>
</dbReference>
<dbReference type="GO" id="GO:0005886">
    <property type="term" value="C:plasma membrane"/>
    <property type="evidence" value="ECO:0000318"/>
    <property type="project" value="GO_Central"/>
</dbReference>
<keyword evidence="13 22" id="KW-0472">Membrane</keyword>
<dbReference type="Pfam" id="PF01404">
    <property type="entry name" value="Ephrin_lbd"/>
    <property type="match status" value="1"/>
</dbReference>
<evidence type="ECO:0000256" key="4">
    <source>
        <dbReference type="ARBA" id="ARBA00022553"/>
    </source>
</evidence>
<keyword evidence="15" id="KW-0675">Receptor</keyword>
<feature type="chain" id="PRO_5003351512" description="receptor protein-tyrosine kinase" evidence="23">
    <location>
        <begin position="27"/>
        <end position="1085"/>
    </location>
</feature>
<reference evidence="28" key="1">
    <citation type="journal article" date="2002" name="Science">
        <title>The draft genome of Ciona intestinalis: insights into chordate and vertebrate origins.</title>
        <authorList>
            <person name="Dehal P."/>
            <person name="Satou Y."/>
            <person name="Campbell R.K."/>
            <person name="Chapman J."/>
            <person name="Degnan B."/>
            <person name="De Tomaso A."/>
            <person name="Davidson B."/>
            <person name="Di Gregorio A."/>
            <person name="Gelpke M."/>
            <person name="Goodstein D.M."/>
            <person name="Harafuji N."/>
            <person name="Hastings K.E."/>
            <person name="Ho I."/>
            <person name="Hotta K."/>
            <person name="Huang W."/>
            <person name="Kawashima T."/>
            <person name="Lemaire P."/>
            <person name="Martinez D."/>
            <person name="Meinertzhagen I.A."/>
            <person name="Necula S."/>
            <person name="Nonaka M."/>
            <person name="Putnam N."/>
            <person name="Rash S."/>
            <person name="Saiga H."/>
            <person name="Satake M."/>
            <person name="Terry A."/>
            <person name="Yamada L."/>
            <person name="Wang H.G."/>
            <person name="Awazu S."/>
            <person name="Azumi K."/>
            <person name="Boore J."/>
            <person name="Branno M."/>
            <person name="Chin-Bow S."/>
            <person name="DeSantis R."/>
            <person name="Doyle S."/>
            <person name="Francino P."/>
            <person name="Keys D.N."/>
            <person name="Haga S."/>
            <person name="Hayashi H."/>
            <person name="Hino K."/>
            <person name="Imai K.S."/>
            <person name="Inaba K."/>
            <person name="Kano S."/>
            <person name="Kobayashi K."/>
            <person name="Kobayashi M."/>
            <person name="Lee B.I."/>
            <person name="Makabe K.W."/>
            <person name="Manohar C."/>
            <person name="Matassi G."/>
            <person name="Medina M."/>
            <person name="Mochizuki Y."/>
            <person name="Mount S."/>
            <person name="Morishita T."/>
            <person name="Miura S."/>
            <person name="Nakayama A."/>
            <person name="Nishizaka S."/>
            <person name="Nomoto H."/>
            <person name="Ohta F."/>
            <person name="Oishi K."/>
            <person name="Rigoutsos I."/>
            <person name="Sano M."/>
            <person name="Sasaki A."/>
            <person name="Sasakura Y."/>
            <person name="Shoguchi E."/>
            <person name="Shin-i T."/>
            <person name="Spagnuolo A."/>
            <person name="Stainier D."/>
            <person name="Suzuki M.M."/>
            <person name="Tassy O."/>
            <person name="Takatori N."/>
            <person name="Tokuoka M."/>
            <person name="Yagi K."/>
            <person name="Yoshizaki F."/>
            <person name="Wada S."/>
            <person name="Zhang C."/>
            <person name="Hyatt P.D."/>
            <person name="Larimer F."/>
            <person name="Detter C."/>
            <person name="Doggett N."/>
            <person name="Glavina T."/>
            <person name="Hawkins T."/>
            <person name="Richardson P."/>
            <person name="Lucas S."/>
            <person name="Kohara Y."/>
            <person name="Levine M."/>
            <person name="Satoh N."/>
            <person name="Rokhsar D.S."/>
        </authorList>
    </citation>
    <scope>NUCLEOTIDE SEQUENCE [LARGE SCALE GENOMIC DNA]</scope>
</reference>
<dbReference type="SUPFAM" id="SSF49785">
    <property type="entry name" value="Galactose-binding domain-like"/>
    <property type="match status" value="1"/>
</dbReference>
<dbReference type="InterPro" id="IPR016257">
    <property type="entry name" value="Tyr_kinase_ephrin_rcpt"/>
</dbReference>
<dbReference type="FunFam" id="3.30.200.20:FF:001300">
    <property type="entry name" value="Ephrin receptor like protein"/>
    <property type="match status" value="1"/>
</dbReference>
<keyword evidence="8" id="KW-0677">Repeat</keyword>
<evidence type="ECO:0000256" key="12">
    <source>
        <dbReference type="ARBA" id="ARBA00022989"/>
    </source>
</evidence>
<dbReference type="PANTHER" id="PTHR46877">
    <property type="entry name" value="EPH RECEPTOR A5"/>
    <property type="match status" value="1"/>
</dbReference>
<evidence type="ECO:0000256" key="6">
    <source>
        <dbReference type="ARBA" id="ARBA00022692"/>
    </source>
</evidence>
<feature type="region of interest" description="Disordered" evidence="21">
    <location>
        <begin position="1063"/>
        <end position="1085"/>
    </location>
</feature>
<evidence type="ECO:0000313" key="27">
    <source>
        <dbReference type="Ensembl" id="ENSCINP00000013813.3"/>
    </source>
</evidence>
<reference evidence="27" key="2">
    <citation type="journal article" date="2008" name="Genome Biol.">
        <title>Improved genome assembly and evidence-based global gene model set for the chordate Ciona intestinalis: new insight into intron and operon populations.</title>
        <authorList>
            <person name="Satou Y."/>
            <person name="Mineta K."/>
            <person name="Ogasawara M."/>
            <person name="Sasakura Y."/>
            <person name="Shoguchi E."/>
            <person name="Ueno K."/>
            <person name="Yamada L."/>
            <person name="Matsumoto J."/>
            <person name="Wasserscheid J."/>
            <person name="Dewar K."/>
            <person name="Wiley G.B."/>
            <person name="Macmil S.L."/>
            <person name="Roe B.A."/>
            <person name="Zeller R.W."/>
            <person name="Hastings K.E."/>
            <person name="Lemaire P."/>
            <person name="Lindquist E."/>
            <person name="Endo T."/>
            <person name="Hotta K."/>
            <person name="Inaba K."/>
        </authorList>
    </citation>
    <scope>NUCLEOTIDE SEQUENCE [LARGE SCALE GENOMIC DNA]</scope>
    <source>
        <strain evidence="27">wild type</strain>
    </source>
</reference>
<dbReference type="PIRSF" id="PIRSF000666">
    <property type="entry name" value="TyrPK_ephrin_receptor"/>
    <property type="match status" value="1"/>
</dbReference>
<dbReference type="SMART" id="SM01411">
    <property type="entry name" value="Ephrin_rec_like"/>
    <property type="match status" value="1"/>
</dbReference>
<evidence type="ECO:0000256" key="8">
    <source>
        <dbReference type="ARBA" id="ARBA00022737"/>
    </source>
</evidence>
<dbReference type="SUPFAM" id="SSF56112">
    <property type="entry name" value="Protein kinase-like (PK-like)"/>
    <property type="match status" value="1"/>
</dbReference>
<evidence type="ECO:0000256" key="9">
    <source>
        <dbReference type="ARBA" id="ARBA00022741"/>
    </source>
</evidence>
<feature type="binding site" evidence="18">
    <location>
        <begin position="722"/>
        <end position="730"/>
    </location>
    <ligand>
        <name>ATP</name>
        <dbReference type="ChEBI" id="CHEBI:30616"/>
    </ligand>
</feature>
<feature type="transmembrane region" description="Helical" evidence="22">
    <location>
        <begin position="629"/>
        <end position="651"/>
    </location>
</feature>
<dbReference type="InterPro" id="IPR017441">
    <property type="entry name" value="Protein_kinase_ATP_BS"/>
</dbReference>
<dbReference type="SMART" id="SM00219">
    <property type="entry name" value="TyrKc"/>
    <property type="match status" value="1"/>
</dbReference>
<dbReference type="PANTHER" id="PTHR46877:SF14">
    <property type="entry name" value="RECEPTOR PROTEIN-TYROSINE KINASE"/>
    <property type="match status" value="1"/>
</dbReference>
<keyword evidence="9 18" id="KW-0547">Nucleotide-binding</keyword>
<name>F6YLC8_CIOIN</name>
<keyword evidence="10" id="KW-0418">Kinase</keyword>
<evidence type="ECO:0000256" key="18">
    <source>
        <dbReference type="PIRSR" id="PIRSR000666-2"/>
    </source>
</evidence>
<dbReference type="InterPro" id="IPR020635">
    <property type="entry name" value="Tyr_kinase_cat_dom"/>
</dbReference>
<dbReference type="Gene3D" id="2.60.40.1770">
    <property type="entry name" value="ephrin a2 ectodomain"/>
    <property type="match status" value="1"/>
</dbReference>
<keyword evidence="11 18" id="KW-0067">ATP-binding</keyword>
<dbReference type="EC" id="2.7.10.1" evidence="2"/>
<dbReference type="InterPro" id="IPR003961">
    <property type="entry name" value="FN3_dom"/>
</dbReference>
<dbReference type="Gene3D" id="3.30.200.20">
    <property type="entry name" value="Phosphorylase Kinase, domain 1"/>
    <property type="match status" value="1"/>
</dbReference>
<evidence type="ECO:0000256" key="10">
    <source>
        <dbReference type="ARBA" id="ARBA00022777"/>
    </source>
</evidence>
<feature type="domain" description="Protein kinase" evidence="24">
    <location>
        <begin position="716"/>
        <end position="983"/>
    </location>
</feature>
<dbReference type="SMART" id="SM00060">
    <property type="entry name" value="FN3"/>
    <property type="match status" value="2"/>
</dbReference>
<dbReference type="InParanoid" id="F6YLC8"/>
<evidence type="ECO:0000256" key="19">
    <source>
        <dbReference type="PIRSR" id="PIRSR000666-3"/>
    </source>
</evidence>
<dbReference type="Pfam" id="PF25599">
    <property type="entry name" value="Ephrin_CRD"/>
    <property type="match status" value="1"/>
</dbReference>
<dbReference type="GO" id="GO:0007169">
    <property type="term" value="P:cell surface receptor protein tyrosine kinase signaling pathway"/>
    <property type="evidence" value="ECO:0000318"/>
    <property type="project" value="GO_Central"/>
</dbReference>
<dbReference type="InterPro" id="IPR050449">
    <property type="entry name" value="Ephrin_rcpt_TKs"/>
</dbReference>
<dbReference type="Gene3D" id="2.60.120.260">
    <property type="entry name" value="Galactose-binding domain-like"/>
    <property type="match status" value="1"/>
</dbReference>
<evidence type="ECO:0000256" key="3">
    <source>
        <dbReference type="ARBA" id="ARBA00022475"/>
    </source>
</evidence>
<evidence type="ECO:0000259" key="24">
    <source>
        <dbReference type="PROSITE" id="PS50011"/>
    </source>
</evidence>
<dbReference type="Proteomes" id="UP000008144">
    <property type="component" value="Chromosome 8"/>
</dbReference>
<evidence type="ECO:0000256" key="14">
    <source>
        <dbReference type="ARBA" id="ARBA00023137"/>
    </source>
</evidence>
<dbReference type="PROSITE" id="PS50853">
    <property type="entry name" value="FN3"/>
    <property type="match status" value="1"/>
</dbReference>
<proteinExistence type="predicted"/>
<dbReference type="InterPro" id="IPR001090">
    <property type="entry name" value="Ephrin_rcpt_lig-bd_dom"/>
</dbReference>
<dbReference type="GO" id="GO:0043235">
    <property type="term" value="C:receptor complex"/>
    <property type="evidence" value="ECO:0000318"/>
    <property type="project" value="GO_Central"/>
</dbReference>
<keyword evidence="5" id="KW-0808">Transferase</keyword>
<reference evidence="27" key="3">
    <citation type="submission" date="2025-08" db="UniProtKB">
        <authorList>
            <consortium name="Ensembl"/>
        </authorList>
    </citation>
    <scope>IDENTIFICATION</scope>
</reference>
<evidence type="ECO:0000256" key="11">
    <source>
        <dbReference type="ARBA" id="ARBA00022840"/>
    </source>
</evidence>
<dbReference type="InterPro" id="IPR001245">
    <property type="entry name" value="Ser-Thr/Tyr_kinase_cat_dom"/>
</dbReference>
<feature type="disulfide bond" evidence="19">
    <location>
        <begin position="121"/>
        <end position="128"/>
    </location>
</feature>
<dbReference type="STRING" id="7719.ENSCINP00000013813"/>
<evidence type="ECO:0000256" key="16">
    <source>
        <dbReference type="ARBA" id="ARBA00023180"/>
    </source>
</evidence>
<dbReference type="InterPro" id="IPR011009">
    <property type="entry name" value="Kinase-like_dom_sf"/>
</dbReference>
<keyword evidence="12 22" id="KW-1133">Transmembrane helix</keyword>
<dbReference type="FunFam" id="1.10.510.10:FF:000268">
    <property type="entry name" value="Receptor protein-tyrosine kinase"/>
    <property type="match status" value="1"/>
</dbReference>
<keyword evidence="14" id="KW-0829">Tyrosine-protein kinase</keyword>
<feature type="active site" description="Proton acceptor" evidence="17">
    <location>
        <position position="848"/>
    </location>
</feature>
<evidence type="ECO:0000256" key="23">
    <source>
        <dbReference type="SAM" id="SignalP"/>
    </source>
</evidence>
<evidence type="ECO:0000256" key="5">
    <source>
        <dbReference type="ARBA" id="ARBA00022679"/>
    </source>
</evidence>
<keyword evidence="7 23" id="KW-0732">Signal</keyword>
<dbReference type="GO" id="GO:0004714">
    <property type="term" value="F:transmembrane receptor protein tyrosine kinase activity"/>
    <property type="evidence" value="ECO:0000318"/>
    <property type="project" value="GO_Central"/>
</dbReference>
<feature type="binding site" evidence="18 20">
    <location>
        <position position="752"/>
    </location>
    <ligand>
        <name>ATP</name>
        <dbReference type="ChEBI" id="CHEBI:30616"/>
    </ligand>
</feature>
<dbReference type="InterPro" id="IPR011641">
    <property type="entry name" value="Tyr-kin_ephrin_A/B_rcpt-like"/>
</dbReference>
<evidence type="ECO:0000256" key="22">
    <source>
        <dbReference type="SAM" id="Phobius"/>
    </source>
</evidence>
<evidence type="ECO:0000256" key="15">
    <source>
        <dbReference type="ARBA" id="ARBA00023170"/>
    </source>
</evidence>
<evidence type="ECO:0000313" key="28">
    <source>
        <dbReference type="Proteomes" id="UP000008144"/>
    </source>
</evidence>
<dbReference type="EMBL" id="EAAA01002615">
    <property type="status" value="NOT_ANNOTATED_CDS"/>
    <property type="molecule type" value="Genomic_DNA"/>
</dbReference>
<evidence type="ECO:0000256" key="2">
    <source>
        <dbReference type="ARBA" id="ARBA00011902"/>
    </source>
</evidence>
<dbReference type="InterPro" id="IPR000719">
    <property type="entry name" value="Prot_kinase_dom"/>
</dbReference>
<dbReference type="Pfam" id="PF07714">
    <property type="entry name" value="PK_Tyr_Ser-Thr"/>
    <property type="match status" value="1"/>
</dbReference>
<dbReference type="PROSITE" id="PS50011">
    <property type="entry name" value="PROTEIN_KINASE_DOM"/>
    <property type="match status" value="1"/>
</dbReference>
<comment type="subcellular location">
    <subcellularLocation>
        <location evidence="1">Cell membrane</location>
        <topology evidence="1">Single-pass type I membrane protein</topology>
    </subcellularLocation>
</comment>
<dbReference type="PRINTS" id="PR00109">
    <property type="entry name" value="TYRKINASE"/>
</dbReference>
<dbReference type="Gene3D" id="2.10.50.10">
    <property type="entry name" value="Tumor Necrosis Factor Receptor, subunit A, domain 2"/>
    <property type="match status" value="1"/>
</dbReference>
<dbReference type="CDD" id="cd05033">
    <property type="entry name" value="PTKc_EphR"/>
    <property type="match status" value="1"/>
</dbReference>
<keyword evidence="28" id="KW-1185">Reference proteome</keyword>
<feature type="disulfide bond" evidence="19">
    <location>
        <begin position="80"/>
        <end position="206"/>
    </location>
</feature>
<dbReference type="PROSITE" id="PS00109">
    <property type="entry name" value="PROTEIN_KINASE_TYR"/>
    <property type="match status" value="1"/>
</dbReference>
<dbReference type="FunFam" id="2.60.40.10:FF:004079">
    <property type="match status" value="1"/>
</dbReference>
<dbReference type="HOGENOM" id="CLU_000288_141_4_1"/>
<dbReference type="PROSITE" id="PS00107">
    <property type="entry name" value="PROTEIN_KINASE_ATP"/>
    <property type="match status" value="1"/>
</dbReference>
<keyword evidence="3" id="KW-1003">Cell membrane</keyword>
<keyword evidence="19" id="KW-1015">Disulfide bond</keyword>
<dbReference type="InterPro" id="IPR009030">
    <property type="entry name" value="Growth_fac_rcpt_cys_sf"/>
</dbReference>
<sequence length="1085" mass="120966">MVIPAKMFPVSSLLILFANFVHFVTSYQVEILNTRNATSDLIGWNMTTYVNNIEDFSPEVKWDEVTFHQLNPSVRGFQICPDSQDTQSYKTNVQNWLRSPYMKLIGRSRLYVELNFWMRECENKDTICPETFKIYYAITSHQSEVPQLNESVFTKIDTVAAEDQFADSNSDWTEVLNTEIVNIEIPQSIDISHAGVYVAIVDKGACIALVSVRVYSIVCPMEIQSLAIFPETLTGELDTSLVKVNGSCVERSHPANSEVSSQPVNHCTSDGRWNVRTGACYCEAGYQPDHNMRTCQPCPRNMYKPTLGNQNCTQCPSVSYTHHVGSISCVCSDGHLVSTSYLDGCGVCPQLPSPPLKLKVIKSTTVPGAARLEWEKPQDFGNCQKIFYCVLCQVHSINHASTSLSKQNNNSSLFKQSDPTQPSYTVDACDDVLYYPHQCSLKTNFVDMHNLTGHGLYTFQVVATNAVTHKHADSITGQDAVRNKMLNPKVSNTSSAFVTFSIDKFHPSTPTNLHMIHSNYTSVTIQWNPPVYTSGDQISYKVVWVEDQGRNKTAILQLKSTTLPTSHMLVNVTGAHLAQLNSGVKYYIAVQALSTAGRSNYSSVLEVRTMSSDLTSKPTVKPNNSNESLYVYLVAVISVLLFGGFVFFFLWRRCRGTSGKQKSKPCLDKPLQSSSEECDGFTVCTELSDQRTYVDPFSCGPIQTHKFSCETDPDLVSINKVIGCGEFGEVYQGSLTLTDTGGKRKVIDVAIKQLHAQCQPNEQIDFLHEAKALERFQHPNIVKLEAVVMASRPFMIVTELMVNGCLGKFLRHHRGAKRYFKPMVLVRMLHGVAKGMAYLSKMCYVHRDLAARNVLINNELVCKVADFGLIRHIGEKKSTVNTKGGKISLRWTAPEAVAYQAYSQASDVWSFGVFAWEVITYGEKPYWSLTNQQVLQAINDGYRLPAPEDCPSVLHQLMLECWHRDKNTRPTFEQVVTRLDAMINQRGVLDTLASPASTGEDVLFFTDSPPHTPCPVPTVTDGQSHHNYATCRIADNDSPLGNLIRGETPDPAEVTEPYVESNDLVDGSPSDDLLSHHSSYEVSTM</sequence>
<dbReference type="InterPro" id="IPR036116">
    <property type="entry name" value="FN3_sf"/>
</dbReference>
<dbReference type="CDD" id="cd00063">
    <property type="entry name" value="FN3"/>
    <property type="match status" value="1"/>
</dbReference>
<dbReference type="OMA" id="YATCRIA"/>
<evidence type="ECO:0000256" key="17">
    <source>
        <dbReference type="PIRSR" id="PIRSR000666-1"/>
    </source>
</evidence>
<dbReference type="CDD" id="cd10319">
    <property type="entry name" value="EphR_LBD"/>
    <property type="match status" value="1"/>
</dbReference>
<evidence type="ECO:0000256" key="20">
    <source>
        <dbReference type="PROSITE-ProRule" id="PRU10141"/>
    </source>
</evidence>
<dbReference type="GO" id="GO:0005003">
    <property type="term" value="F:ephrin receptor activity"/>
    <property type="evidence" value="ECO:0007669"/>
    <property type="project" value="InterPro"/>
</dbReference>
<protein>
    <recommendedName>
        <fullName evidence="2">receptor protein-tyrosine kinase</fullName>
        <ecNumber evidence="2">2.7.10.1</ecNumber>
    </recommendedName>
</protein>
<evidence type="ECO:0000256" key="21">
    <source>
        <dbReference type="SAM" id="MobiDB-lite"/>
    </source>
</evidence>
<dbReference type="Ensembl" id="ENSCINT00000013813.3">
    <property type="protein sequence ID" value="ENSCINP00000013813.3"/>
    <property type="gene ID" value="ENSCING00000006726.3"/>
</dbReference>
<dbReference type="GO" id="GO:0005524">
    <property type="term" value="F:ATP binding"/>
    <property type="evidence" value="ECO:0007669"/>
    <property type="project" value="UniProtKB-UniRule"/>
</dbReference>
<keyword evidence="4" id="KW-0597">Phosphoprotein</keyword>
<dbReference type="PROSITE" id="PS51550">
    <property type="entry name" value="EPH_LBD"/>
    <property type="match status" value="1"/>
</dbReference>
<dbReference type="GeneTree" id="ENSGT00940000165255"/>
<dbReference type="Pfam" id="PF07699">
    <property type="entry name" value="Ephrin_rec_like"/>
    <property type="match status" value="1"/>
</dbReference>
<evidence type="ECO:0000259" key="26">
    <source>
        <dbReference type="PROSITE" id="PS51550"/>
    </source>
</evidence>
<feature type="domain" description="Eph LBD" evidence="26">
    <location>
        <begin position="29"/>
        <end position="224"/>
    </location>
</feature>
<dbReference type="SUPFAM" id="SSF49265">
    <property type="entry name" value="Fibronectin type III"/>
    <property type="match status" value="1"/>
</dbReference>
<dbReference type="SMART" id="SM00615">
    <property type="entry name" value="EPH_lbd"/>
    <property type="match status" value="1"/>
</dbReference>
<evidence type="ECO:0000256" key="13">
    <source>
        <dbReference type="ARBA" id="ARBA00023136"/>
    </source>
</evidence>
<reference evidence="27" key="4">
    <citation type="submission" date="2025-09" db="UniProtKB">
        <authorList>
            <consortium name="Ensembl"/>
        </authorList>
    </citation>
    <scope>IDENTIFICATION</scope>
</reference>
<accession>F6YLC8</accession>
<feature type="signal peptide" evidence="23">
    <location>
        <begin position="1"/>
        <end position="26"/>
    </location>
</feature>